<dbReference type="InterPro" id="IPR009056">
    <property type="entry name" value="Cyt_c-like_dom"/>
</dbReference>
<name>W4MH56_9BACT</name>
<dbReference type="SUPFAM" id="SSF46626">
    <property type="entry name" value="Cytochrome c"/>
    <property type="match status" value="2"/>
</dbReference>
<keyword evidence="12" id="KW-1185">Reference proteome</keyword>
<gene>
    <name evidence="11" type="ORF">ETSY2_01840</name>
</gene>
<dbReference type="InterPro" id="IPR026259">
    <property type="entry name" value="MauG/Cytc_peroxidase"/>
</dbReference>
<comment type="subcellular location">
    <subcellularLocation>
        <location evidence="1">Periplasm</location>
    </subcellularLocation>
</comment>
<dbReference type="Proteomes" id="UP000019140">
    <property type="component" value="Unassembled WGS sequence"/>
</dbReference>
<evidence type="ECO:0000256" key="9">
    <source>
        <dbReference type="PIRSR" id="PIRSR000294-2"/>
    </source>
</evidence>
<keyword evidence="2 8" id="KW-0349">Heme</keyword>
<feature type="binding site" description="axial binding residue" evidence="9">
    <location>
        <position position="220"/>
    </location>
    <ligand>
        <name>heme c</name>
        <dbReference type="ChEBI" id="CHEBI:61717"/>
        <label>2</label>
    </ligand>
    <ligandPart>
        <name>Fe</name>
        <dbReference type="ChEBI" id="CHEBI:18248"/>
    </ligandPart>
</feature>
<evidence type="ECO:0000256" key="1">
    <source>
        <dbReference type="ARBA" id="ARBA00004418"/>
    </source>
</evidence>
<dbReference type="GO" id="GO:0004130">
    <property type="term" value="F:cytochrome-c peroxidase activity"/>
    <property type="evidence" value="ECO:0007669"/>
    <property type="project" value="TreeGrafter"/>
</dbReference>
<dbReference type="PROSITE" id="PS51007">
    <property type="entry name" value="CYTC"/>
    <property type="match status" value="2"/>
</dbReference>
<dbReference type="InterPro" id="IPR051395">
    <property type="entry name" value="Cytochrome_c_Peroxidase/MauG"/>
</dbReference>
<feature type="domain" description="Cytochrome c" evidence="10">
    <location>
        <begin position="52"/>
        <end position="153"/>
    </location>
</feature>
<evidence type="ECO:0000256" key="8">
    <source>
        <dbReference type="PIRSR" id="PIRSR000294-1"/>
    </source>
</evidence>
<feature type="binding site" description="covalent" evidence="8">
    <location>
        <position position="77"/>
    </location>
    <ligand>
        <name>heme c</name>
        <dbReference type="ChEBI" id="CHEBI:61717"/>
        <label>1</label>
    </ligand>
</feature>
<dbReference type="Pfam" id="PF03150">
    <property type="entry name" value="CCP_MauG"/>
    <property type="match status" value="1"/>
</dbReference>
<keyword evidence="3 9" id="KW-0479">Metal-binding</keyword>
<keyword evidence="4" id="KW-0732">Signal</keyword>
<feature type="binding site" description="covalent" evidence="8">
    <location>
        <position position="219"/>
    </location>
    <ligand>
        <name>heme c</name>
        <dbReference type="ChEBI" id="CHEBI:61717"/>
        <label>2</label>
    </ligand>
</feature>
<dbReference type="EMBL" id="AZHX01000069">
    <property type="protein sequence ID" value="ETX09037.1"/>
    <property type="molecule type" value="Genomic_DNA"/>
</dbReference>
<protein>
    <submittedName>
        <fullName evidence="11">Cytochrome B6</fullName>
    </submittedName>
</protein>
<dbReference type="PANTHER" id="PTHR30600:SF7">
    <property type="entry name" value="CYTOCHROME C PEROXIDASE-RELATED"/>
    <property type="match status" value="1"/>
</dbReference>
<dbReference type="AlphaFoldDB" id="W4MH56"/>
<evidence type="ECO:0000256" key="4">
    <source>
        <dbReference type="ARBA" id="ARBA00022729"/>
    </source>
</evidence>
<evidence type="ECO:0000256" key="5">
    <source>
        <dbReference type="ARBA" id="ARBA00022764"/>
    </source>
</evidence>
<dbReference type="Gene3D" id="1.10.760.10">
    <property type="entry name" value="Cytochrome c-like domain"/>
    <property type="match status" value="2"/>
</dbReference>
<sequence length="335" mass="37520">MTLYIHFYNGFARHVVLTLLITLHVMLWASSLKADTISEPLHPLPDVKLNPSKVELGKRLFHDQRLSGDNSISCASCHSLKTGGVDRLRVSKGVRGAEGGINAPTVLNSGFNFSQFWDGRATNLEDQIDGPVHATLEMDSNWPDIIAKLKQDPSYQSTFKKLYPEGIQSHTIKDAIATFERSLVTPSRFDQYLQGNQRAISEEEKKGYEHFKSYGCVACHQGVNIGGNMYQYFGVMGNYFEDRGQITAADYGRYNVTGKERDRFKFKVPSLRNVALTPPYFHDGSAKTLDDAVKVMAKYQLGRNMPEQDRKLIVQFLQSLTGLSVGADQETVAKN</sequence>
<evidence type="ECO:0000259" key="10">
    <source>
        <dbReference type="PROSITE" id="PS51007"/>
    </source>
</evidence>
<evidence type="ECO:0000256" key="2">
    <source>
        <dbReference type="ARBA" id="ARBA00022617"/>
    </source>
</evidence>
<organism evidence="11 12">
    <name type="scientific">Candidatus Entotheonella gemina</name>
    <dbReference type="NCBI Taxonomy" id="1429439"/>
    <lineage>
        <taxon>Bacteria</taxon>
        <taxon>Pseudomonadati</taxon>
        <taxon>Nitrospinota/Tectimicrobiota group</taxon>
        <taxon>Candidatus Tectimicrobiota</taxon>
        <taxon>Candidatus Entotheonellia</taxon>
        <taxon>Candidatus Entotheonellales</taxon>
        <taxon>Candidatus Entotheonellaceae</taxon>
        <taxon>Candidatus Entotheonella</taxon>
    </lineage>
</organism>
<keyword evidence="7 9" id="KW-0408">Iron</keyword>
<dbReference type="GO" id="GO:0046872">
    <property type="term" value="F:metal ion binding"/>
    <property type="evidence" value="ECO:0007669"/>
    <property type="project" value="UniProtKB-KW"/>
</dbReference>
<dbReference type="InterPro" id="IPR004852">
    <property type="entry name" value="Di-haem_cyt_c_peroxidsae"/>
</dbReference>
<accession>W4MH56</accession>
<dbReference type="PIRSF" id="PIRSF000294">
    <property type="entry name" value="Cytochrome-c_peroxidase"/>
    <property type="match status" value="1"/>
</dbReference>
<evidence type="ECO:0000256" key="7">
    <source>
        <dbReference type="ARBA" id="ARBA00023004"/>
    </source>
</evidence>
<feature type="binding site" description="axial binding residue" evidence="9">
    <location>
        <position position="78"/>
    </location>
    <ligand>
        <name>heme c</name>
        <dbReference type="ChEBI" id="CHEBI:61717"/>
        <label>1</label>
    </ligand>
    <ligandPart>
        <name>Fe</name>
        <dbReference type="ChEBI" id="CHEBI:18248"/>
    </ligandPart>
</feature>
<keyword evidence="6" id="KW-0560">Oxidoreductase</keyword>
<keyword evidence="5" id="KW-0574">Periplasm</keyword>
<comment type="PTM">
    <text evidence="8">Binds 2 heme groups per subunit.</text>
</comment>
<dbReference type="GO" id="GO:0042597">
    <property type="term" value="C:periplasmic space"/>
    <property type="evidence" value="ECO:0007669"/>
    <property type="project" value="UniProtKB-SubCell"/>
</dbReference>
<feature type="binding site" description="axial binding residue" evidence="9">
    <location>
        <position position="296"/>
    </location>
    <ligand>
        <name>heme c</name>
        <dbReference type="ChEBI" id="CHEBI:61717"/>
        <label>2</label>
    </ligand>
    <ligandPart>
        <name>Fe</name>
        <dbReference type="ChEBI" id="CHEBI:18248"/>
    </ligandPart>
</feature>
<dbReference type="InterPro" id="IPR036909">
    <property type="entry name" value="Cyt_c-like_dom_sf"/>
</dbReference>
<dbReference type="HOGENOM" id="CLU_034652_1_0_7"/>
<dbReference type="GO" id="GO:0009055">
    <property type="term" value="F:electron transfer activity"/>
    <property type="evidence" value="ECO:0007669"/>
    <property type="project" value="InterPro"/>
</dbReference>
<proteinExistence type="predicted"/>
<evidence type="ECO:0000313" key="12">
    <source>
        <dbReference type="Proteomes" id="UP000019140"/>
    </source>
</evidence>
<dbReference type="PANTHER" id="PTHR30600">
    <property type="entry name" value="CYTOCHROME C PEROXIDASE-RELATED"/>
    <property type="match status" value="1"/>
</dbReference>
<comment type="cofactor">
    <cofactor evidence="8">
        <name>heme</name>
        <dbReference type="ChEBI" id="CHEBI:30413"/>
    </cofactor>
    <text evidence="8">Binds 2 heme groups.</text>
</comment>
<feature type="binding site" description="covalent" evidence="8">
    <location>
        <position position="74"/>
    </location>
    <ligand>
        <name>heme c</name>
        <dbReference type="ChEBI" id="CHEBI:61717"/>
        <label>1</label>
    </ligand>
</feature>
<feature type="binding site" description="covalent" evidence="8">
    <location>
        <position position="216"/>
    </location>
    <ligand>
        <name>heme c</name>
        <dbReference type="ChEBI" id="CHEBI:61717"/>
        <label>2</label>
    </ligand>
</feature>
<feature type="domain" description="Cytochrome c" evidence="10">
    <location>
        <begin position="202"/>
        <end position="321"/>
    </location>
</feature>
<reference evidence="11 12" key="1">
    <citation type="journal article" date="2014" name="Nature">
        <title>An environmental bacterial taxon with a large and distinct metabolic repertoire.</title>
        <authorList>
            <person name="Wilson M.C."/>
            <person name="Mori T."/>
            <person name="Ruckert C."/>
            <person name="Uria A.R."/>
            <person name="Helf M.J."/>
            <person name="Takada K."/>
            <person name="Gernert C."/>
            <person name="Steffens U.A."/>
            <person name="Heycke N."/>
            <person name="Schmitt S."/>
            <person name="Rinke C."/>
            <person name="Helfrich E.J."/>
            <person name="Brachmann A.O."/>
            <person name="Gurgui C."/>
            <person name="Wakimoto T."/>
            <person name="Kracht M."/>
            <person name="Crusemann M."/>
            <person name="Hentschel U."/>
            <person name="Abe I."/>
            <person name="Matsunaga S."/>
            <person name="Kalinowski J."/>
            <person name="Takeyama H."/>
            <person name="Piel J."/>
        </authorList>
    </citation>
    <scope>NUCLEOTIDE SEQUENCE [LARGE SCALE GENOMIC DNA]</scope>
    <source>
        <strain evidence="12">TSY2</strain>
    </source>
</reference>
<evidence type="ECO:0000256" key="3">
    <source>
        <dbReference type="ARBA" id="ARBA00022723"/>
    </source>
</evidence>
<evidence type="ECO:0000256" key="6">
    <source>
        <dbReference type="ARBA" id="ARBA00023002"/>
    </source>
</evidence>
<evidence type="ECO:0000313" key="11">
    <source>
        <dbReference type="EMBL" id="ETX09037.1"/>
    </source>
</evidence>
<dbReference type="GO" id="GO:0020037">
    <property type="term" value="F:heme binding"/>
    <property type="evidence" value="ECO:0007669"/>
    <property type="project" value="InterPro"/>
</dbReference>
<dbReference type="PATRIC" id="fig|1429439.4.peg.322"/>
<comment type="caution">
    <text evidence="11">The sequence shown here is derived from an EMBL/GenBank/DDBJ whole genome shotgun (WGS) entry which is preliminary data.</text>
</comment>